<dbReference type="Gene3D" id="1.10.245.10">
    <property type="entry name" value="SWIB/MDM2 domain"/>
    <property type="match status" value="1"/>
</dbReference>
<keyword evidence="4" id="KW-1185">Reference proteome</keyword>
<dbReference type="InterPro" id="IPR003121">
    <property type="entry name" value="SWIB_MDM2_domain"/>
</dbReference>
<dbReference type="OrthoDB" id="10251073at2759"/>
<reference evidence="3" key="1">
    <citation type="submission" date="2022-05" db="EMBL/GenBank/DDBJ databases">
        <title>The Musa troglodytarum L. genome provides insights into the mechanism of non-climacteric behaviour and enrichment of carotenoids.</title>
        <authorList>
            <person name="Wang J."/>
        </authorList>
    </citation>
    <scope>NUCLEOTIDE SEQUENCE</scope>
    <source>
        <tissue evidence="3">Leaf</tissue>
    </source>
</reference>
<feature type="region of interest" description="Disordered" evidence="1">
    <location>
        <begin position="1"/>
        <end position="52"/>
    </location>
</feature>
<dbReference type="SMART" id="SM00151">
    <property type="entry name" value="SWIB"/>
    <property type="match status" value="1"/>
</dbReference>
<dbReference type="CDD" id="cd10567">
    <property type="entry name" value="SWIB-MDM2_like"/>
    <property type="match status" value="1"/>
</dbReference>
<organism evidence="3 4">
    <name type="scientific">Musa troglodytarum</name>
    <name type="common">fe'i banana</name>
    <dbReference type="NCBI Taxonomy" id="320322"/>
    <lineage>
        <taxon>Eukaryota</taxon>
        <taxon>Viridiplantae</taxon>
        <taxon>Streptophyta</taxon>
        <taxon>Embryophyta</taxon>
        <taxon>Tracheophyta</taxon>
        <taxon>Spermatophyta</taxon>
        <taxon>Magnoliopsida</taxon>
        <taxon>Liliopsida</taxon>
        <taxon>Zingiberales</taxon>
        <taxon>Musaceae</taxon>
        <taxon>Musa</taxon>
    </lineage>
</organism>
<accession>A0A9E7H187</accession>
<evidence type="ECO:0000313" key="3">
    <source>
        <dbReference type="EMBL" id="URE21288.1"/>
    </source>
</evidence>
<dbReference type="Pfam" id="PF02201">
    <property type="entry name" value="SWIB"/>
    <property type="match status" value="1"/>
</dbReference>
<dbReference type="SUPFAM" id="SSF47592">
    <property type="entry name" value="SWIB/MDM2 domain"/>
    <property type="match status" value="1"/>
</dbReference>
<dbReference type="AlphaFoldDB" id="A0A9E7H187"/>
<feature type="compositionally biased region" description="Basic and acidic residues" evidence="1">
    <location>
        <begin position="1"/>
        <end position="15"/>
    </location>
</feature>
<gene>
    <name evidence="3" type="ORF">MUK42_12030</name>
</gene>
<dbReference type="EMBL" id="CP097509">
    <property type="protein sequence ID" value="URE21288.1"/>
    <property type="molecule type" value="Genomic_DNA"/>
</dbReference>
<feature type="domain" description="DM2" evidence="2">
    <location>
        <begin position="112"/>
        <end position="190"/>
    </location>
</feature>
<dbReference type="InterPro" id="IPR036885">
    <property type="entry name" value="SWIB_MDM2_dom_sf"/>
</dbReference>
<dbReference type="PANTHER" id="PTHR13844">
    <property type="entry name" value="SWI/SNF-RELATED MATRIX-ASSOCIATED ACTIN-DEPENDENT REGULATOR OF CHROMATIN SUBFAMILY D"/>
    <property type="match status" value="1"/>
</dbReference>
<evidence type="ECO:0000313" key="4">
    <source>
        <dbReference type="Proteomes" id="UP001055439"/>
    </source>
</evidence>
<protein>
    <submittedName>
        <fullName evidence="3">SWIB</fullName>
    </submittedName>
</protein>
<evidence type="ECO:0000256" key="1">
    <source>
        <dbReference type="SAM" id="MobiDB-lite"/>
    </source>
</evidence>
<dbReference type="Proteomes" id="UP001055439">
    <property type="component" value="Chromosome 7"/>
</dbReference>
<sequence length="192" mass="20820">MRKGIRVERKEERGGPWRTESAFEASASATPRARRATPSSFPPPPPHAPNHILRERKRSGGAMSRVFGGCRTLAAAAARAAVAARAGTKASAAVSAAVSSPSSTAAKPKHSGILKPIPVSLAMRKFLGVPEISRTQAVKKIWEYIKGHQLQNPANKKEIRCDEKLKTLFEDRDKIGMLEIAKLISPHFPKSK</sequence>
<name>A0A9E7H187_9LILI</name>
<dbReference type="InterPro" id="IPR019835">
    <property type="entry name" value="SWIB_domain"/>
</dbReference>
<evidence type="ECO:0000259" key="2">
    <source>
        <dbReference type="PROSITE" id="PS51925"/>
    </source>
</evidence>
<proteinExistence type="predicted"/>
<feature type="compositionally biased region" description="Low complexity" evidence="1">
    <location>
        <begin position="20"/>
        <end position="39"/>
    </location>
</feature>
<dbReference type="PROSITE" id="PS51925">
    <property type="entry name" value="SWIB_MDM2"/>
    <property type="match status" value="1"/>
</dbReference>